<dbReference type="PANTHER" id="PTHR14939">
    <property type="entry name" value="F-BOX ONLY PROTEIN 22"/>
    <property type="match status" value="1"/>
</dbReference>
<gene>
    <name evidence="3" type="ORF">CVIRNUC_002752</name>
</gene>
<accession>A0AAV1I140</accession>
<evidence type="ECO:0000313" key="3">
    <source>
        <dbReference type="EMBL" id="CAK0760202.1"/>
    </source>
</evidence>
<keyword evidence="4" id="KW-1185">Reference proteome</keyword>
<dbReference type="PANTHER" id="PTHR14939:SF5">
    <property type="entry name" value="F-BOX ONLY PROTEIN 22"/>
    <property type="match status" value="1"/>
</dbReference>
<sequence length="465" mass="48931">MQNLYSPGLQTFIAMLRNFQKALLPSPGSLIRSASLGPAPSPDSFRFALGSSSHPILSRAVVECVQQVKSKLGPDRTPHLCQLFVTADSYGSNHIRFGGAYVQECLSDPGSPSPVVIGGVVQRILGSGSGGVNGQGVSLMAASLPNVRLFPFHAASTGLPELEQGTWRDLMMCSSGRSSAASTGADDGGVERGPGARPRQRTAGILLAEPHFIAVEELLGRLRGALPSAPWLGGVLQPAAWGPGASLRGALFLNSQTHDEGAVGCMMQGPLRFDQLCWQGCRPVGRIAKVTGCKGNILTHLDGLPALLVMQRLFTEMEDSDRLLPLHVGLDASGGGSAFIARNFGGFNSAEASLHVAVPELTEGSLLQLHVRDANWSQKGVSTCLQEYADHLPGALAQDPSQLGAWLYSCSSASHDEAAAISRTMPHLPLQGAKCGAEFGQWGAEEKATMLSFSSNFGFLQHAST</sequence>
<dbReference type="Proteomes" id="UP001314263">
    <property type="component" value="Unassembled WGS sequence"/>
</dbReference>
<protein>
    <recommendedName>
        <fullName evidence="2">FIST domain-containing protein</fullName>
    </recommendedName>
</protein>
<evidence type="ECO:0000256" key="1">
    <source>
        <dbReference type="SAM" id="MobiDB-lite"/>
    </source>
</evidence>
<dbReference type="EMBL" id="CAUYUE010000004">
    <property type="protein sequence ID" value="CAK0760202.1"/>
    <property type="molecule type" value="Genomic_DNA"/>
</dbReference>
<dbReference type="InterPro" id="IPR013702">
    <property type="entry name" value="FIST_domain_N"/>
</dbReference>
<feature type="domain" description="FIST" evidence="2">
    <location>
        <begin position="79"/>
        <end position="305"/>
    </location>
</feature>
<dbReference type="AlphaFoldDB" id="A0AAV1I140"/>
<reference evidence="3 4" key="1">
    <citation type="submission" date="2023-10" db="EMBL/GenBank/DDBJ databases">
        <authorList>
            <person name="Maclean D."/>
            <person name="Macfadyen A."/>
        </authorList>
    </citation>
    <scope>NUCLEOTIDE SEQUENCE [LARGE SCALE GENOMIC DNA]</scope>
</reference>
<dbReference type="SMART" id="SM00897">
    <property type="entry name" value="FIST"/>
    <property type="match status" value="1"/>
</dbReference>
<evidence type="ECO:0000259" key="2">
    <source>
        <dbReference type="SMART" id="SM00897"/>
    </source>
</evidence>
<evidence type="ECO:0000313" key="4">
    <source>
        <dbReference type="Proteomes" id="UP001314263"/>
    </source>
</evidence>
<name>A0AAV1I140_9CHLO</name>
<organism evidence="3 4">
    <name type="scientific">Coccomyxa viridis</name>
    <dbReference type="NCBI Taxonomy" id="1274662"/>
    <lineage>
        <taxon>Eukaryota</taxon>
        <taxon>Viridiplantae</taxon>
        <taxon>Chlorophyta</taxon>
        <taxon>core chlorophytes</taxon>
        <taxon>Trebouxiophyceae</taxon>
        <taxon>Trebouxiophyceae incertae sedis</taxon>
        <taxon>Coccomyxaceae</taxon>
        <taxon>Coccomyxa</taxon>
    </lineage>
</organism>
<proteinExistence type="predicted"/>
<dbReference type="Pfam" id="PF08495">
    <property type="entry name" value="FIST"/>
    <property type="match status" value="1"/>
</dbReference>
<feature type="region of interest" description="Disordered" evidence="1">
    <location>
        <begin position="178"/>
        <end position="198"/>
    </location>
</feature>
<comment type="caution">
    <text evidence="3">The sequence shown here is derived from an EMBL/GenBank/DDBJ whole genome shotgun (WGS) entry which is preliminary data.</text>
</comment>